<dbReference type="Proteomes" id="UP000297280">
    <property type="component" value="Unassembled WGS sequence"/>
</dbReference>
<evidence type="ECO:0000313" key="4">
    <source>
        <dbReference type="Proteomes" id="UP000297280"/>
    </source>
</evidence>
<dbReference type="GO" id="GO:0016791">
    <property type="term" value="F:phosphatase activity"/>
    <property type="evidence" value="ECO:0007669"/>
    <property type="project" value="TreeGrafter"/>
</dbReference>
<dbReference type="PANTHER" id="PTHR48100">
    <property type="entry name" value="BROAD-SPECIFICITY PHOSPHATASE YOR283W-RELATED"/>
    <property type="match status" value="1"/>
</dbReference>
<dbReference type="PANTHER" id="PTHR48100:SF1">
    <property type="entry name" value="HISTIDINE PHOSPHATASE FAMILY PROTEIN-RELATED"/>
    <property type="match status" value="1"/>
</dbReference>
<keyword evidence="2" id="KW-1133">Transmembrane helix</keyword>
<accession>A0A4Z1L5R2</accession>
<feature type="region of interest" description="Disordered" evidence="1">
    <location>
        <begin position="364"/>
        <end position="605"/>
    </location>
</feature>
<dbReference type="Pfam" id="PF00300">
    <property type="entry name" value="His_Phos_1"/>
    <property type="match status" value="1"/>
</dbReference>
<feature type="compositionally biased region" description="Pro residues" evidence="1">
    <location>
        <begin position="401"/>
        <end position="503"/>
    </location>
</feature>
<keyword evidence="4" id="KW-1185">Reference proteome</keyword>
<dbReference type="InterPro" id="IPR013078">
    <property type="entry name" value="His_Pase_superF_clade-1"/>
</dbReference>
<evidence type="ECO:0000313" key="3">
    <source>
        <dbReference type="EMBL" id="TGO92162.1"/>
    </source>
</evidence>
<feature type="transmembrane region" description="Helical" evidence="2">
    <location>
        <begin position="39"/>
        <end position="57"/>
    </location>
</feature>
<proteinExistence type="predicted"/>
<reference evidence="3 4" key="1">
    <citation type="submission" date="2017-12" db="EMBL/GenBank/DDBJ databases">
        <title>Comparative genomics of Botrytis spp.</title>
        <authorList>
            <person name="Valero-Jimenez C.A."/>
            <person name="Tapia P."/>
            <person name="Veloso J."/>
            <person name="Silva-Moreno E."/>
            <person name="Staats M."/>
            <person name="Valdes J.H."/>
            <person name="Van Kan J.A.L."/>
        </authorList>
    </citation>
    <scope>NUCLEOTIDE SEQUENCE [LARGE SCALE GENOMIC DNA]</scope>
    <source>
        <strain evidence="3 4">MUCL3349</strain>
    </source>
</reference>
<protein>
    <submittedName>
        <fullName evidence="3">Uncharacterized protein</fullName>
    </submittedName>
</protein>
<keyword evidence="2" id="KW-0472">Membrane</keyword>
<feature type="compositionally biased region" description="Pro residues" evidence="1">
    <location>
        <begin position="583"/>
        <end position="595"/>
    </location>
</feature>
<dbReference type="InterPro" id="IPR029033">
    <property type="entry name" value="His_PPase_superfam"/>
</dbReference>
<organism evidence="3 4">
    <name type="scientific">Botrytis porri</name>
    <dbReference type="NCBI Taxonomy" id="87229"/>
    <lineage>
        <taxon>Eukaryota</taxon>
        <taxon>Fungi</taxon>
        <taxon>Dikarya</taxon>
        <taxon>Ascomycota</taxon>
        <taxon>Pezizomycotina</taxon>
        <taxon>Leotiomycetes</taxon>
        <taxon>Helotiales</taxon>
        <taxon>Sclerotiniaceae</taxon>
        <taxon>Botrytis</taxon>
    </lineage>
</organism>
<dbReference type="GO" id="GO:0005737">
    <property type="term" value="C:cytoplasm"/>
    <property type="evidence" value="ECO:0007669"/>
    <property type="project" value="TreeGrafter"/>
</dbReference>
<dbReference type="EMBL" id="PQXO01000008">
    <property type="protein sequence ID" value="TGO92162.1"/>
    <property type="molecule type" value="Genomic_DNA"/>
</dbReference>
<dbReference type="CDD" id="cd07067">
    <property type="entry name" value="HP_PGM_like"/>
    <property type="match status" value="1"/>
</dbReference>
<gene>
    <name evidence="3" type="ORF">BPOR_0008g00020</name>
</gene>
<evidence type="ECO:0000256" key="2">
    <source>
        <dbReference type="SAM" id="Phobius"/>
    </source>
</evidence>
<sequence>MEDQESLLGHRSNERSGASSIANAYQYAYRRTGCWRPTLIVPCLFLATLFLTPLYMMNNKVQPKTRHMEFRNVVGYFLQDDQNTKSETFNYTESNFGLKDRVYDTDAEFDPERNKTQWERFENHVVKLNNQTPKNVQYKVLYLGRHGEGYHNIKETEVGKEAWDCYYSHLNGDENSTWADAHLAPTGVAQALVANEFWEKLITTQKASPPQSYYVSPLTRCLQTCSLTFSNLPLPLTSPPFTPIIKELLREGISSHTCDRRRSKTYIHAFAPTWKFESKFPEEDPYWRANYSETHEAENRRFKALLDDIFMNDNSTFISLSSHSGAINTILRVIGHRTFSLKTGAVIPVLIKAQNVLREDPAPIYKGPEFAKDPKVCSAPPRPSDIPKPVNDIGLQKPEDAVPPPPQPPAPEPATPAEPNPPTDPLPPTNLNPPTEPLPPAEPNPPTDPLPPTNLNPPTEPLPPAEPNPPTDPLPPANLNPPTEPLPPAEPNPPTNLTPPVDPANPATVEMNPPPAEEIPSQNVEVNRPVEAAPPTDIPVNPPTNSIPPPSNDPPTNPPIEANPPINAASPPNESLEVAKPDPLLPVDPAPPVPGEPGIGDGVSL</sequence>
<comment type="caution">
    <text evidence="3">The sequence shown here is derived from an EMBL/GenBank/DDBJ whole genome shotgun (WGS) entry which is preliminary data.</text>
</comment>
<feature type="compositionally biased region" description="Low complexity" evidence="1">
    <location>
        <begin position="563"/>
        <end position="582"/>
    </location>
</feature>
<keyword evidence="2" id="KW-0812">Transmembrane</keyword>
<dbReference type="InterPro" id="IPR050275">
    <property type="entry name" value="PGM_Phosphatase"/>
</dbReference>
<dbReference type="Gene3D" id="3.40.50.1240">
    <property type="entry name" value="Phosphoglycerate mutase-like"/>
    <property type="match status" value="1"/>
</dbReference>
<name>A0A4Z1L5R2_9HELO</name>
<evidence type="ECO:0000256" key="1">
    <source>
        <dbReference type="SAM" id="MobiDB-lite"/>
    </source>
</evidence>
<feature type="compositionally biased region" description="Pro residues" evidence="1">
    <location>
        <begin position="536"/>
        <end position="562"/>
    </location>
</feature>
<dbReference type="SUPFAM" id="SSF53254">
    <property type="entry name" value="Phosphoglycerate mutase-like"/>
    <property type="match status" value="1"/>
</dbReference>
<dbReference type="OrthoDB" id="496981at2759"/>
<dbReference type="AlphaFoldDB" id="A0A4Z1L5R2"/>